<organism evidence="2">
    <name type="scientific">Sesamum latifolium</name>
    <dbReference type="NCBI Taxonomy" id="2727402"/>
    <lineage>
        <taxon>Eukaryota</taxon>
        <taxon>Viridiplantae</taxon>
        <taxon>Streptophyta</taxon>
        <taxon>Embryophyta</taxon>
        <taxon>Tracheophyta</taxon>
        <taxon>Spermatophyta</taxon>
        <taxon>Magnoliopsida</taxon>
        <taxon>eudicotyledons</taxon>
        <taxon>Gunneridae</taxon>
        <taxon>Pentapetalae</taxon>
        <taxon>asterids</taxon>
        <taxon>lamiids</taxon>
        <taxon>Lamiales</taxon>
        <taxon>Pedaliaceae</taxon>
        <taxon>Sesamum</taxon>
    </lineage>
</organism>
<accession>A0AAW2WRU3</accession>
<sequence length="217" mass="24813">MRLSGASGHIRNQILSMDPLPSVGKAYSMILRIEKQQEVHSGALGSFQEGVIAVLAYLFFSSKHHILICLFFYPEFPANPFPRRDFPNEHGCLRQKKTTEKRKGPRDKRQQFCDHCNRSGHTRQSCFKLLGYPDWYKTLMEQRRRNGRPLGRAFAVSEEGETSTQGTIRDIEGQLLELIRLEVGMMQEEAEVANANFVEFEDFAGISLNHTYPKCAS</sequence>
<dbReference type="AlphaFoldDB" id="A0AAW2WRU3"/>
<evidence type="ECO:0000256" key="1">
    <source>
        <dbReference type="SAM" id="MobiDB-lite"/>
    </source>
</evidence>
<reference evidence="2" key="2">
    <citation type="journal article" date="2024" name="Plant">
        <title>Genomic evolution and insights into agronomic trait innovations of Sesamum species.</title>
        <authorList>
            <person name="Miao H."/>
            <person name="Wang L."/>
            <person name="Qu L."/>
            <person name="Liu H."/>
            <person name="Sun Y."/>
            <person name="Le M."/>
            <person name="Wang Q."/>
            <person name="Wei S."/>
            <person name="Zheng Y."/>
            <person name="Lin W."/>
            <person name="Duan Y."/>
            <person name="Cao H."/>
            <person name="Xiong S."/>
            <person name="Wang X."/>
            <person name="Wei L."/>
            <person name="Li C."/>
            <person name="Ma Q."/>
            <person name="Ju M."/>
            <person name="Zhao R."/>
            <person name="Li G."/>
            <person name="Mu C."/>
            <person name="Tian Q."/>
            <person name="Mei H."/>
            <person name="Zhang T."/>
            <person name="Gao T."/>
            <person name="Zhang H."/>
        </authorList>
    </citation>
    <scope>NUCLEOTIDE SEQUENCE</scope>
    <source>
        <strain evidence="2">KEN1</strain>
    </source>
</reference>
<evidence type="ECO:0008006" key="3">
    <source>
        <dbReference type="Google" id="ProtNLM"/>
    </source>
</evidence>
<dbReference type="PANTHER" id="PTHR34222:SF99">
    <property type="entry name" value="PROTEIN, PUTATIVE-RELATED"/>
    <property type="match status" value="1"/>
</dbReference>
<proteinExistence type="predicted"/>
<dbReference type="PANTHER" id="PTHR34222">
    <property type="entry name" value="GAG_PRE-INTEGRS DOMAIN-CONTAINING PROTEIN"/>
    <property type="match status" value="1"/>
</dbReference>
<reference evidence="2" key="1">
    <citation type="submission" date="2020-06" db="EMBL/GenBank/DDBJ databases">
        <authorList>
            <person name="Li T."/>
            <person name="Hu X."/>
            <person name="Zhang T."/>
            <person name="Song X."/>
            <person name="Zhang H."/>
            <person name="Dai N."/>
            <person name="Sheng W."/>
            <person name="Hou X."/>
            <person name="Wei L."/>
        </authorList>
    </citation>
    <scope>NUCLEOTIDE SEQUENCE</scope>
    <source>
        <strain evidence="2">KEN1</strain>
        <tissue evidence="2">Leaf</tissue>
    </source>
</reference>
<evidence type="ECO:0000313" key="2">
    <source>
        <dbReference type="EMBL" id="KAL0444140.1"/>
    </source>
</evidence>
<gene>
    <name evidence="2" type="ORF">Slati_2136700</name>
</gene>
<comment type="caution">
    <text evidence="2">The sequence shown here is derived from an EMBL/GenBank/DDBJ whole genome shotgun (WGS) entry which is preliminary data.</text>
</comment>
<protein>
    <recommendedName>
        <fullName evidence="3">Gag-pol polyprotein</fullName>
    </recommendedName>
</protein>
<dbReference type="EMBL" id="JACGWN010000007">
    <property type="protein sequence ID" value="KAL0444140.1"/>
    <property type="molecule type" value="Genomic_DNA"/>
</dbReference>
<feature type="region of interest" description="Disordered" evidence="1">
    <location>
        <begin position="87"/>
        <end position="110"/>
    </location>
</feature>
<name>A0AAW2WRU3_9LAMI</name>